<evidence type="ECO:0000313" key="1">
    <source>
        <dbReference type="EMBL" id="NKC68563.1"/>
    </source>
</evidence>
<dbReference type="RefSeq" id="WP_167807748.1">
    <property type="nucleotide sequence ID" value="NZ_JAAVMB010000012.1"/>
</dbReference>
<dbReference type="EMBL" id="JAAVMB010000012">
    <property type="protein sequence ID" value="NKC68563.1"/>
    <property type="molecule type" value="Genomic_DNA"/>
</dbReference>
<evidence type="ECO:0000313" key="2">
    <source>
        <dbReference type="Proteomes" id="UP000521358"/>
    </source>
</evidence>
<proteinExistence type="predicted"/>
<dbReference type="AlphaFoldDB" id="A0A7X6DAB8"/>
<reference evidence="1 2" key="1">
    <citation type="submission" date="2020-03" db="EMBL/GenBank/DDBJ databases">
        <title>Bacterial samples isolated from urine from healthy bovine heifers (Gyr breed).</title>
        <authorList>
            <person name="Giannattasio-Ferraz S."/>
            <person name="Maskeri L."/>
            <person name="Penido A."/>
            <person name="Barbosa-Stancioli E.F."/>
            <person name="Putonti C."/>
        </authorList>
    </citation>
    <scope>NUCLEOTIDE SEQUENCE [LARGE SCALE GENOMIC DNA]</scope>
    <source>
        <strain evidence="1 2">UFMG-H7</strain>
    </source>
</reference>
<dbReference type="Proteomes" id="UP000521358">
    <property type="component" value="Unassembled WGS sequence"/>
</dbReference>
<protein>
    <submittedName>
        <fullName evidence="1">Uncharacterized protein</fullName>
    </submittedName>
</protein>
<name>A0A7X6DAB8_9ENTE</name>
<organism evidence="1 2">
    <name type="scientific">Vagococcus fluvialis</name>
    <dbReference type="NCBI Taxonomy" id="2738"/>
    <lineage>
        <taxon>Bacteria</taxon>
        <taxon>Bacillati</taxon>
        <taxon>Bacillota</taxon>
        <taxon>Bacilli</taxon>
        <taxon>Lactobacillales</taxon>
        <taxon>Enterococcaceae</taxon>
        <taxon>Vagococcus</taxon>
    </lineage>
</organism>
<sequence>MSVYDISDHQFKKIYLETRELKKQYNKKNMELLSLNFDSYYCLKNDMDVELALKLFRAKQNEDGTKFAVKHNQLEYLDIAPEYLQEKYKNHEVHVIKDIATTFIKDKLSMGMDFLFKNNYESLFLVVVDYCILGNIYTNDFEVVGRIREKTQYEKQVERFVRLNSRLF</sequence>
<comment type="caution">
    <text evidence="1">The sequence shown here is derived from an EMBL/GenBank/DDBJ whole genome shotgun (WGS) entry which is preliminary data.</text>
</comment>
<gene>
    <name evidence="1" type="ORF">HED35_10725</name>
</gene>
<accession>A0A7X6DAB8</accession>